<dbReference type="InterPro" id="IPR011004">
    <property type="entry name" value="Trimer_LpxA-like_sf"/>
</dbReference>
<evidence type="ECO:0000256" key="2">
    <source>
        <dbReference type="PIRSR" id="PIRSR620019-1"/>
    </source>
</evidence>
<dbReference type="InterPro" id="IPR050179">
    <property type="entry name" value="Trans_hexapeptide_repeat"/>
</dbReference>
<comment type="caution">
    <text evidence="5">The sequence shown here is derived from an EMBL/GenBank/DDBJ whole genome shotgun (WGS) entry which is preliminary data.</text>
</comment>
<evidence type="ECO:0000313" key="5">
    <source>
        <dbReference type="EMBL" id="RDU60766.1"/>
    </source>
</evidence>
<keyword evidence="6" id="KW-1185">Reference proteome</keyword>
<dbReference type="Proteomes" id="UP000256599">
    <property type="component" value="Unassembled WGS sequence"/>
</dbReference>
<dbReference type="AlphaFoldDB" id="A0A3D8I6Z0"/>
<evidence type="ECO:0000259" key="4">
    <source>
        <dbReference type="Pfam" id="PF17836"/>
    </source>
</evidence>
<gene>
    <name evidence="5" type="ORF">CQA63_02035</name>
</gene>
<feature type="domain" description="PglD N-terminal" evidence="4">
    <location>
        <begin position="5"/>
        <end position="87"/>
    </location>
</feature>
<feature type="active site" description="Proton acceptor" evidence="2">
    <location>
        <position position="142"/>
    </location>
</feature>
<dbReference type="EMBL" id="NXLR01000002">
    <property type="protein sequence ID" value="RDU60766.1"/>
    <property type="molecule type" value="Genomic_DNA"/>
</dbReference>
<keyword evidence="5" id="KW-0808">Transferase</keyword>
<dbReference type="NCBIfam" id="TIGR03570">
    <property type="entry name" value="NeuD_NnaD"/>
    <property type="match status" value="1"/>
</dbReference>
<proteinExistence type="inferred from homology"/>
<dbReference type="PANTHER" id="PTHR43300:SF7">
    <property type="entry name" value="UDP-N-ACETYLBACILLOSAMINE N-ACETYLTRANSFERASE"/>
    <property type="match status" value="1"/>
</dbReference>
<dbReference type="InterPro" id="IPR020019">
    <property type="entry name" value="AcTrfase_PglD-like"/>
</dbReference>
<sequence length="254" mass="28022">MKPLLVLIGGGGHAKACIDVIEQENVYQIYGILDSLALQKGQKETLGYPILGGDELLEELFLHIKHAFIAIGQIKSPSIRAHIYQNLKAIGYHLPSIISPLAYVAKSAIIQEGSIIMHHALINANAKIGKACIINSKALVEHDCQVEDFCHLSTGSVINGHCFIGRGSFMGSNMILAHNTHIPPNSLIYHNPLESHLEQNFSQKQKDDILTGGGDKVKVLLYLYAIALFRFYISLARLYNPAHLLQTPIPSRMR</sequence>
<protein>
    <submittedName>
        <fullName evidence="5">Acetyltransferase</fullName>
    </submittedName>
</protein>
<organism evidence="5 6">
    <name type="scientific">Helicobacter marmotae</name>
    <dbReference type="NCBI Taxonomy" id="152490"/>
    <lineage>
        <taxon>Bacteria</taxon>
        <taxon>Pseudomonadati</taxon>
        <taxon>Campylobacterota</taxon>
        <taxon>Epsilonproteobacteria</taxon>
        <taxon>Campylobacterales</taxon>
        <taxon>Helicobacteraceae</taxon>
        <taxon>Helicobacter</taxon>
    </lineage>
</organism>
<dbReference type="InterPro" id="IPR041561">
    <property type="entry name" value="PglD_N"/>
</dbReference>
<reference evidence="5 6" key="1">
    <citation type="submission" date="2018-04" db="EMBL/GenBank/DDBJ databases">
        <title>Novel Campyloabacter and Helicobacter Species and Strains.</title>
        <authorList>
            <person name="Mannion A.J."/>
            <person name="Shen Z."/>
            <person name="Fox J.G."/>
        </authorList>
    </citation>
    <scope>NUCLEOTIDE SEQUENCE [LARGE SCALE GENOMIC DNA]</scope>
    <source>
        <strain evidence="5 6">MIT 98-6070</strain>
    </source>
</reference>
<dbReference type="GO" id="GO:0016740">
    <property type="term" value="F:transferase activity"/>
    <property type="evidence" value="ECO:0007669"/>
    <property type="project" value="UniProtKB-KW"/>
</dbReference>
<dbReference type="Gene3D" id="2.160.10.10">
    <property type="entry name" value="Hexapeptide repeat proteins"/>
    <property type="match status" value="1"/>
</dbReference>
<dbReference type="CDD" id="cd03360">
    <property type="entry name" value="LbH_AT_putative"/>
    <property type="match status" value="1"/>
</dbReference>
<dbReference type="RefSeq" id="WP_104700641.1">
    <property type="nucleotide sequence ID" value="NZ_FZPP01000044.1"/>
</dbReference>
<name>A0A3D8I6Z0_9HELI</name>
<dbReference type="OrthoDB" id="9801456at2"/>
<dbReference type="Pfam" id="PF17836">
    <property type="entry name" value="PglD_N"/>
    <property type="match status" value="1"/>
</dbReference>
<dbReference type="Gene3D" id="3.40.50.20">
    <property type="match status" value="1"/>
</dbReference>
<evidence type="ECO:0000256" key="1">
    <source>
        <dbReference type="ARBA" id="ARBA00007274"/>
    </source>
</evidence>
<feature type="binding site" evidence="3">
    <location>
        <position position="72"/>
    </location>
    <ligand>
        <name>substrate</name>
    </ligand>
</feature>
<evidence type="ECO:0000313" key="6">
    <source>
        <dbReference type="Proteomes" id="UP000256599"/>
    </source>
</evidence>
<evidence type="ECO:0000256" key="3">
    <source>
        <dbReference type="PIRSR" id="PIRSR620019-2"/>
    </source>
</evidence>
<comment type="similarity">
    <text evidence="1">Belongs to the transferase hexapeptide repeat family.</text>
</comment>
<accession>A0A3D8I6Z0</accession>
<dbReference type="PANTHER" id="PTHR43300">
    <property type="entry name" value="ACETYLTRANSFERASE"/>
    <property type="match status" value="1"/>
</dbReference>
<dbReference type="SUPFAM" id="SSF51161">
    <property type="entry name" value="Trimeric LpxA-like enzymes"/>
    <property type="match status" value="1"/>
</dbReference>
<feature type="site" description="Increases basicity of active site His" evidence="2">
    <location>
        <position position="143"/>
    </location>
</feature>
<feature type="binding site" evidence="3">
    <location>
        <position position="151"/>
    </location>
    <ligand>
        <name>acetyl-CoA</name>
        <dbReference type="ChEBI" id="CHEBI:57288"/>
    </ligand>
</feature>